<dbReference type="Gene3D" id="2.60.120.260">
    <property type="entry name" value="Galactose-binding domain-like"/>
    <property type="match status" value="1"/>
</dbReference>
<dbReference type="InterPro" id="IPR013830">
    <property type="entry name" value="SGNH_hydro"/>
</dbReference>
<dbReference type="EMBL" id="CP027059">
    <property type="protein sequence ID" value="UQZ83705.1"/>
    <property type="molecule type" value="Genomic_DNA"/>
</dbReference>
<sequence>MSNNHRPIGVDAGKLDSNMTVQTTHDDSLRWLSPLEQPFHIAGFAWFALERKYRRLPVASADAIPPAVDKLADCTTGGQIRFLTYSSRLSIRVKLAAPANMYHMPATGQCGFDCYVGEHGNQRYLSTTRFDHTQPEYEAPLFDWNEKREVHVTLNFPLYQGVEEVWIGVDPDAKVGAPETYASTGPIVVYGTSITQGGCASRPGMAYTNVLSRSLPYEFINLGFSGNGRGEPEVARIIASIENPALYVLDYEANTGTVERMADTLPTFIQILRERHPTVPILVVSKIKFAKEHFFPDDLKLRLDRLNVQRSTVERLQAAGDANVHFLDGGTLLGDSLYEECTVDGVHPTDLGFYRMAESLEPVIRSLLEG</sequence>
<gene>
    <name evidence="3" type="ORF">SK3146_02912</name>
</gene>
<protein>
    <recommendedName>
        <fullName evidence="5">Lysophospholipase L1</fullName>
    </recommendedName>
</protein>
<feature type="domain" description="SGNH hydrolase-type esterase N-terminal" evidence="2">
    <location>
        <begin position="30"/>
        <end position="175"/>
    </location>
</feature>
<name>A0ABY4RNX0_9BACL</name>
<dbReference type="SUPFAM" id="SSF52266">
    <property type="entry name" value="SGNH hydrolase"/>
    <property type="match status" value="1"/>
</dbReference>
<dbReference type="Pfam" id="PF14607">
    <property type="entry name" value="GxDLY"/>
    <property type="match status" value="1"/>
</dbReference>
<dbReference type="Proteomes" id="UP001057134">
    <property type="component" value="Chromosome"/>
</dbReference>
<evidence type="ECO:0008006" key="5">
    <source>
        <dbReference type="Google" id="ProtNLM"/>
    </source>
</evidence>
<reference evidence="3" key="2">
    <citation type="journal article" date="2021" name="J Anim Sci Technol">
        <title>Complete genome sequence of Paenibacillus konkukensis sp. nov. SK3146 as a potential probiotic strain.</title>
        <authorList>
            <person name="Jung H.I."/>
            <person name="Park S."/>
            <person name="Niu K.M."/>
            <person name="Lee S.W."/>
            <person name="Kothari D."/>
            <person name="Yi K.J."/>
            <person name="Kim S.K."/>
        </authorList>
    </citation>
    <scope>NUCLEOTIDE SEQUENCE</scope>
    <source>
        <strain evidence="3">SK3146</strain>
    </source>
</reference>
<accession>A0ABY4RNX0</accession>
<dbReference type="RefSeq" id="WP_249865699.1">
    <property type="nucleotide sequence ID" value="NZ_CP027059.1"/>
</dbReference>
<proteinExistence type="predicted"/>
<evidence type="ECO:0000313" key="3">
    <source>
        <dbReference type="EMBL" id="UQZ83705.1"/>
    </source>
</evidence>
<dbReference type="InterPro" id="IPR032740">
    <property type="entry name" value="GxDLY"/>
</dbReference>
<evidence type="ECO:0000259" key="1">
    <source>
        <dbReference type="Pfam" id="PF14606"/>
    </source>
</evidence>
<dbReference type="Gene3D" id="3.40.50.1110">
    <property type="entry name" value="SGNH hydrolase"/>
    <property type="match status" value="1"/>
</dbReference>
<keyword evidence="4" id="KW-1185">Reference proteome</keyword>
<feature type="domain" description="SGNH hydrolase-type esterase" evidence="1">
    <location>
        <begin position="186"/>
        <end position="365"/>
    </location>
</feature>
<dbReference type="Pfam" id="PF14606">
    <property type="entry name" value="Lipase_GDSL_3"/>
    <property type="match status" value="1"/>
</dbReference>
<dbReference type="InterPro" id="IPR036514">
    <property type="entry name" value="SGNH_hydro_sf"/>
</dbReference>
<evidence type="ECO:0000259" key="2">
    <source>
        <dbReference type="Pfam" id="PF14607"/>
    </source>
</evidence>
<organism evidence="3 4">
    <name type="scientific">Paenibacillus konkukensis</name>
    <dbReference type="NCBI Taxonomy" id="2020716"/>
    <lineage>
        <taxon>Bacteria</taxon>
        <taxon>Bacillati</taxon>
        <taxon>Bacillota</taxon>
        <taxon>Bacilli</taxon>
        <taxon>Bacillales</taxon>
        <taxon>Paenibacillaceae</taxon>
        <taxon>Paenibacillus</taxon>
    </lineage>
</organism>
<evidence type="ECO:0000313" key="4">
    <source>
        <dbReference type="Proteomes" id="UP001057134"/>
    </source>
</evidence>
<reference evidence="3" key="1">
    <citation type="submission" date="2018-02" db="EMBL/GenBank/DDBJ databases">
        <authorList>
            <person name="Kim S.-K."/>
            <person name="Jung H.-I."/>
            <person name="Lee S.-W."/>
        </authorList>
    </citation>
    <scope>NUCLEOTIDE SEQUENCE</scope>
    <source>
        <strain evidence="3">SK3146</strain>
    </source>
</reference>